<dbReference type="STRING" id="69332.A0A388LV94"/>
<dbReference type="PANTHER" id="PTHR35509">
    <property type="entry name" value="DOMAIN PROTEIN, PUTATIVE (DUF1995)-RELATED"/>
    <property type="match status" value="1"/>
</dbReference>
<comment type="caution">
    <text evidence="3">The sequence shown here is derived from an EMBL/GenBank/DDBJ whole genome shotgun (WGS) entry which is preliminary data.</text>
</comment>
<keyword evidence="1" id="KW-0812">Transmembrane</keyword>
<name>A0A388LV94_CHABU</name>
<organism evidence="3 4">
    <name type="scientific">Chara braunii</name>
    <name type="common">Braun's stonewort</name>
    <dbReference type="NCBI Taxonomy" id="69332"/>
    <lineage>
        <taxon>Eukaryota</taxon>
        <taxon>Viridiplantae</taxon>
        <taxon>Streptophyta</taxon>
        <taxon>Charophyceae</taxon>
        <taxon>Charales</taxon>
        <taxon>Characeae</taxon>
        <taxon>Chara</taxon>
    </lineage>
</organism>
<keyword evidence="1" id="KW-1133">Transmembrane helix</keyword>
<dbReference type="AlphaFoldDB" id="A0A388LV94"/>
<feature type="transmembrane region" description="Helical" evidence="1">
    <location>
        <begin position="6"/>
        <end position="29"/>
    </location>
</feature>
<evidence type="ECO:0000313" key="3">
    <source>
        <dbReference type="EMBL" id="GBG86181.1"/>
    </source>
</evidence>
<sequence length="205" mass="23414">MDVITFTVVITIGFCVITFVIVVLIVILYDIIIKIPIVKIISVVVRLTSARENEVGETDDMFIIMTPQNAVGNCILDDLGRMVMAAGKRPVIIVNPRLKDMPSAAGVMQVAGRKERMEFVDSFKTCYHFRLLYLSGTNFYPILGALRYSYPGPYEVYKREDLPEKKERYLLMDTFEEEPRGDDFALALAGRQRKIEAAAPFWKFW</sequence>
<keyword evidence="4" id="KW-1185">Reference proteome</keyword>
<accession>A0A388LV94</accession>
<dbReference type="EMBL" id="BFEA01000552">
    <property type="protein sequence ID" value="GBG86181.1"/>
    <property type="molecule type" value="Genomic_DNA"/>
</dbReference>
<keyword evidence="1" id="KW-0472">Membrane</keyword>
<dbReference type="Gramene" id="GBG86181">
    <property type="protein sequence ID" value="GBG86181"/>
    <property type="gene ID" value="CBR_g41085"/>
</dbReference>
<feature type="domain" description="DUF1995" evidence="2">
    <location>
        <begin position="53"/>
        <end position="185"/>
    </location>
</feature>
<reference evidence="3 4" key="1">
    <citation type="journal article" date="2018" name="Cell">
        <title>The Chara Genome: Secondary Complexity and Implications for Plant Terrestrialization.</title>
        <authorList>
            <person name="Nishiyama T."/>
            <person name="Sakayama H."/>
            <person name="Vries J.D."/>
            <person name="Buschmann H."/>
            <person name="Saint-Marcoux D."/>
            <person name="Ullrich K.K."/>
            <person name="Haas F.B."/>
            <person name="Vanderstraeten L."/>
            <person name="Becker D."/>
            <person name="Lang D."/>
            <person name="Vosolsobe S."/>
            <person name="Rombauts S."/>
            <person name="Wilhelmsson P.K.I."/>
            <person name="Janitza P."/>
            <person name="Kern R."/>
            <person name="Heyl A."/>
            <person name="Rumpler F."/>
            <person name="Villalobos L.I.A.C."/>
            <person name="Clay J.M."/>
            <person name="Skokan R."/>
            <person name="Toyoda A."/>
            <person name="Suzuki Y."/>
            <person name="Kagoshima H."/>
            <person name="Schijlen E."/>
            <person name="Tajeshwar N."/>
            <person name="Catarino B."/>
            <person name="Hetherington A.J."/>
            <person name="Saltykova A."/>
            <person name="Bonnot C."/>
            <person name="Breuninger H."/>
            <person name="Symeonidi A."/>
            <person name="Radhakrishnan G.V."/>
            <person name="Van Nieuwerburgh F."/>
            <person name="Deforce D."/>
            <person name="Chang C."/>
            <person name="Karol K.G."/>
            <person name="Hedrich R."/>
            <person name="Ulvskov P."/>
            <person name="Glockner G."/>
            <person name="Delwiche C.F."/>
            <person name="Petrasek J."/>
            <person name="Van de Peer Y."/>
            <person name="Friml J."/>
            <person name="Beilby M."/>
            <person name="Dolan L."/>
            <person name="Kohara Y."/>
            <person name="Sugano S."/>
            <person name="Fujiyama A."/>
            <person name="Delaux P.-M."/>
            <person name="Quint M."/>
            <person name="TheiBen G."/>
            <person name="Hagemann M."/>
            <person name="Harholt J."/>
            <person name="Dunand C."/>
            <person name="Zachgo S."/>
            <person name="Langdale J."/>
            <person name="Maumus F."/>
            <person name="Straeten D.V.D."/>
            <person name="Gould S.B."/>
            <person name="Rensing S.A."/>
        </authorList>
    </citation>
    <scope>NUCLEOTIDE SEQUENCE [LARGE SCALE GENOMIC DNA]</scope>
    <source>
        <strain evidence="3 4">S276</strain>
    </source>
</reference>
<dbReference type="InterPro" id="IPR053021">
    <property type="entry name" value="Chloroplast_ADK"/>
</dbReference>
<evidence type="ECO:0000313" key="4">
    <source>
        <dbReference type="Proteomes" id="UP000265515"/>
    </source>
</evidence>
<evidence type="ECO:0000259" key="2">
    <source>
        <dbReference type="Pfam" id="PF09353"/>
    </source>
</evidence>
<dbReference type="Pfam" id="PF09353">
    <property type="entry name" value="DUF1995"/>
    <property type="match status" value="1"/>
</dbReference>
<protein>
    <recommendedName>
        <fullName evidence="2">DUF1995 domain-containing protein</fullName>
    </recommendedName>
</protein>
<dbReference type="PANTHER" id="PTHR35509:SF6">
    <property type="entry name" value="ADENYLATE KINASE"/>
    <property type="match status" value="1"/>
</dbReference>
<dbReference type="OrthoDB" id="439792at2759"/>
<evidence type="ECO:0000256" key="1">
    <source>
        <dbReference type="SAM" id="Phobius"/>
    </source>
</evidence>
<gene>
    <name evidence="3" type="ORF">CBR_g41085</name>
</gene>
<dbReference type="InterPro" id="IPR018962">
    <property type="entry name" value="DUF1995"/>
</dbReference>
<proteinExistence type="predicted"/>
<dbReference type="Proteomes" id="UP000265515">
    <property type="component" value="Unassembled WGS sequence"/>
</dbReference>